<organism evidence="2">
    <name type="scientific">Guillardia theta (strain CCMP2712)</name>
    <name type="common">Cryptophyte</name>
    <dbReference type="NCBI Taxonomy" id="905079"/>
    <lineage>
        <taxon>Eukaryota</taxon>
        <taxon>Cryptophyceae</taxon>
        <taxon>Pyrenomonadales</taxon>
        <taxon>Geminigeraceae</taxon>
        <taxon>Guillardia</taxon>
    </lineage>
</organism>
<feature type="non-terminal residue" evidence="2">
    <location>
        <position position="1"/>
    </location>
</feature>
<sequence length="271" mass="31510">WRDRRVTNFDYLLAVNFAAGRNFNDLAKYPVMPWIIADYHSLCLDLNSPSSFRDLSKPIGALNDQRLASLKGRFNEMPEPKFLYGTHYSTPGYVVHFLVRTYPDLMLHLQRGKFDDPDRTFSSISNSFRSVFTNPADVKELIPEFYSDDTSFLLNKMDLDLGRKQNSLPVPDVELPLWATDASDFLRQNREALESEYVSEHLHLWIDLIFGCKQQGEAAIAADNVFHPWTYESKVEWDEHKDEIEIEALLQQIQEFGQCPDQIFLEEHPSR</sequence>
<gene>
    <name evidence="2" type="ORF">GUITHDRAFT_62014</name>
</gene>
<dbReference type="OrthoDB" id="26681at2759"/>
<dbReference type="CDD" id="cd06071">
    <property type="entry name" value="Beach"/>
    <property type="match status" value="1"/>
</dbReference>
<evidence type="ECO:0000259" key="1">
    <source>
        <dbReference type="PROSITE" id="PS50197"/>
    </source>
</evidence>
<name>L1JR06_GUITC</name>
<keyword evidence="4" id="KW-1185">Reference proteome</keyword>
<evidence type="ECO:0000313" key="2">
    <source>
        <dbReference type="EMBL" id="EKX50523.1"/>
    </source>
</evidence>
<protein>
    <recommendedName>
        <fullName evidence="1">BEACH domain-containing protein</fullName>
    </recommendedName>
</protein>
<dbReference type="Proteomes" id="UP000011087">
    <property type="component" value="Unassembled WGS sequence"/>
</dbReference>
<dbReference type="InterPro" id="IPR050865">
    <property type="entry name" value="BEACH_Domain"/>
</dbReference>
<dbReference type="OMA" id="PRRLHEF"/>
<dbReference type="PANTHER" id="PTHR13743:SF123">
    <property type="entry name" value="PROTEIN FAN"/>
    <property type="match status" value="1"/>
</dbReference>
<dbReference type="eggNOG" id="KOG1786">
    <property type="taxonomic scope" value="Eukaryota"/>
</dbReference>
<dbReference type="InterPro" id="IPR036372">
    <property type="entry name" value="BEACH_dom_sf"/>
</dbReference>
<dbReference type="EMBL" id="JH992978">
    <property type="protein sequence ID" value="EKX50523.1"/>
    <property type="molecule type" value="Genomic_DNA"/>
</dbReference>
<accession>L1JR06</accession>
<dbReference type="GeneID" id="17307235"/>
<evidence type="ECO:0000313" key="4">
    <source>
        <dbReference type="Proteomes" id="UP000011087"/>
    </source>
</evidence>
<dbReference type="STRING" id="905079.L1JR06"/>
<feature type="non-terminal residue" evidence="2">
    <location>
        <position position="271"/>
    </location>
</feature>
<dbReference type="KEGG" id="gtt:GUITHDRAFT_62014"/>
<dbReference type="Gene3D" id="1.10.1540.10">
    <property type="entry name" value="BEACH domain"/>
    <property type="match status" value="1"/>
</dbReference>
<dbReference type="HOGENOM" id="CLU_000218_3_1_1"/>
<dbReference type="Pfam" id="PF02138">
    <property type="entry name" value="Beach"/>
    <property type="match status" value="1"/>
</dbReference>
<dbReference type="AlphaFoldDB" id="L1JR06"/>
<dbReference type="PaxDb" id="55529-EKX50523"/>
<proteinExistence type="predicted"/>
<dbReference type="RefSeq" id="XP_005837503.1">
    <property type="nucleotide sequence ID" value="XM_005837446.1"/>
</dbReference>
<dbReference type="PANTHER" id="PTHR13743">
    <property type="entry name" value="BEIGE/BEACH-RELATED"/>
    <property type="match status" value="1"/>
</dbReference>
<dbReference type="SUPFAM" id="SSF81837">
    <property type="entry name" value="BEACH domain"/>
    <property type="match status" value="1"/>
</dbReference>
<dbReference type="EnsemblProtists" id="EKX50523">
    <property type="protein sequence ID" value="EKX50523"/>
    <property type="gene ID" value="GUITHDRAFT_62014"/>
</dbReference>
<dbReference type="SMART" id="SM01026">
    <property type="entry name" value="Beach"/>
    <property type="match status" value="1"/>
</dbReference>
<dbReference type="InterPro" id="IPR000409">
    <property type="entry name" value="BEACH_dom"/>
</dbReference>
<evidence type="ECO:0000313" key="3">
    <source>
        <dbReference type="EnsemblProtists" id="EKX50523"/>
    </source>
</evidence>
<reference evidence="3" key="3">
    <citation type="submission" date="2016-03" db="UniProtKB">
        <authorList>
            <consortium name="EnsemblProtists"/>
        </authorList>
    </citation>
    <scope>IDENTIFICATION</scope>
</reference>
<reference evidence="2 4" key="1">
    <citation type="journal article" date="2012" name="Nature">
        <title>Algal genomes reveal evolutionary mosaicism and the fate of nucleomorphs.</title>
        <authorList>
            <consortium name="DOE Joint Genome Institute"/>
            <person name="Curtis B.A."/>
            <person name="Tanifuji G."/>
            <person name="Burki F."/>
            <person name="Gruber A."/>
            <person name="Irimia M."/>
            <person name="Maruyama S."/>
            <person name="Arias M.C."/>
            <person name="Ball S.G."/>
            <person name="Gile G.H."/>
            <person name="Hirakawa Y."/>
            <person name="Hopkins J.F."/>
            <person name="Kuo A."/>
            <person name="Rensing S.A."/>
            <person name="Schmutz J."/>
            <person name="Symeonidi A."/>
            <person name="Elias M."/>
            <person name="Eveleigh R.J."/>
            <person name="Herman E.K."/>
            <person name="Klute M.J."/>
            <person name="Nakayama T."/>
            <person name="Obornik M."/>
            <person name="Reyes-Prieto A."/>
            <person name="Armbrust E.V."/>
            <person name="Aves S.J."/>
            <person name="Beiko R.G."/>
            <person name="Coutinho P."/>
            <person name="Dacks J.B."/>
            <person name="Durnford D.G."/>
            <person name="Fast N.M."/>
            <person name="Green B.R."/>
            <person name="Grisdale C.J."/>
            <person name="Hempel F."/>
            <person name="Henrissat B."/>
            <person name="Hoppner M.P."/>
            <person name="Ishida K."/>
            <person name="Kim E."/>
            <person name="Koreny L."/>
            <person name="Kroth P.G."/>
            <person name="Liu Y."/>
            <person name="Malik S.B."/>
            <person name="Maier U.G."/>
            <person name="McRose D."/>
            <person name="Mock T."/>
            <person name="Neilson J.A."/>
            <person name="Onodera N.T."/>
            <person name="Poole A.M."/>
            <person name="Pritham E.J."/>
            <person name="Richards T.A."/>
            <person name="Rocap G."/>
            <person name="Roy S.W."/>
            <person name="Sarai C."/>
            <person name="Schaack S."/>
            <person name="Shirato S."/>
            <person name="Slamovits C.H."/>
            <person name="Spencer D.F."/>
            <person name="Suzuki S."/>
            <person name="Worden A.Z."/>
            <person name="Zauner S."/>
            <person name="Barry K."/>
            <person name="Bell C."/>
            <person name="Bharti A.K."/>
            <person name="Crow J.A."/>
            <person name="Grimwood J."/>
            <person name="Kramer R."/>
            <person name="Lindquist E."/>
            <person name="Lucas S."/>
            <person name="Salamov A."/>
            <person name="McFadden G.I."/>
            <person name="Lane C.E."/>
            <person name="Keeling P.J."/>
            <person name="Gray M.W."/>
            <person name="Grigoriev I.V."/>
            <person name="Archibald J.M."/>
        </authorList>
    </citation>
    <scope>NUCLEOTIDE SEQUENCE</scope>
    <source>
        <strain evidence="2 4">CCMP2712</strain>
    </source>
</reference>
<feature type="domain" description="BEACH" evidence="1">
    <location>
        <begin position="1"/>
        <end position="271"/>
    </location>
</feature>
<dbReference type="PROSITE" id="PS50197">
    <property type="entry name" value="BEACH"/>
    <property type="match status" value="1"/>
</dbReference>
<reference evidence="4" key="2">
    <citation type="submission" date="2012-11" db="EMBL/GenBank/DDBJ databases">
        <authorList>
            <person name="Kuo A."/>
            <person name="Curtis B.A."/>
            <person name="Tanifuji G."/>
            <person name="Burki F."/>
            <person name="Gruber A."/>
            <person name="Irimia M."/>
            <person name="Maruyama S."/>
            <person name="Arias M.C."/>
            <person name="Ball S.G."/>
            <person name="Gile G.H."/>
            <person name="Hirakawa Y."/>
            <person name="Hopkins J.F."/>
            <person name="Rensing S.A."/>
            <person name="Schmutz J."/>
            <person name="Symeonidi A."/>
            <person name="Elias M."/>
            <person name="Eveleigh R.J."/>
            <person name="Herman E.K."/>
            <person name="Klute M.J."/>
            <person name="Nakayama T."/>
            <person name="Obornik M."/>
            <person name="Reyes-Prieto A."/>
            <person name="Armbrust E.V."/>
            <person name="Aves S.J."/>
            <person name="Beiko R.G."/>
            <person name="Coutinho P."/>
            <person name="Dacks J.B."/>
            <person name="Durnford D.G."/>
            <person name="Fast N.M."/>
            <person name="Green B.R."/>
            <person name="Grisdale C."/>
            <person name="Hempe F."/>
            <person name="Henrissat B."/>
            <person name="Hoppner M.P."/>
            <person name="Ishida K.-I."/>
            <person name="Kim E."/>
            <person name="Koreny L."/>
            <person name="Kroth P.G."/>
            <person name="Liu Y."/>
            <person name="Malik S.-B."/>
            <person name="Maier U.G."/>
            <person name="McRose D."/>
            <person name="Mock T."/>
            <person name="Neilson J.A."/>
            <person name="Onodera N.T."/>
            <person name="Poole A.M."/>
            <person name="Pritham E.J."/>
            <person name="Richards T.A."/>
            <person name="Rocap G."/>
            <person name="Roy S.W."/>
            <person name="Sarai C."/>
            <person name="Schaack S."/>
            <person name="Shirato S."/>
            <person name="Slamovits C.H."/>
            <person name="Spencer D.F."/>
            <person name="Suzuki S."/>
            <person name="Worden A.Z."/>
            <person name="Zauner S."/>
            <person name="Barry K."/>
            <person name="Bell C."/>
            <person name="Bharti A.K."/>
            <person name="Crow J.A."/>
            <person name="Grimwood J."/>
            <person name="Kramer R."/>
            <person name="Lindquist E."/>
            <person name="Lucas S."/>
            <person name="Salamov A."/>
            <person name="McFadden G.I."/>
            <person name="Lane C.E."/>
            <person name="Keeling P.J."/>
            <person name="Gray M.W."/>
            <person name="Grigoriev I.V."/>
            <person name="Archibald J.M."/>
        </authorList>
    </citation>
    <scope>NUCLEOTIDE SEQUENCE</scope>
    <source>
        <strain evidence="4">CCMP2712</strain>
    </source>
</reference>